<gene>
    <name evidence="2" type="ORF">EYC84_006551</name>
</gene>
<evidence type="ECO:0000313" key="3">
    <source>
        <dbReference type="Proteomes" id="UP000322873"/>
    </source>
</evidence>
<evidence type="ECO:0000256" key="1">
    <source>
        <dbReference type="SAM" id="Phobius"/>
    </source>
</evidence>
<keyword evidence="1" id="KW-0472">Membrane</keyword>
<keyword evidence="1" id="KW-1133">Transmembrane helix</keyword>
<organism evidence="2 3">
    <name type="scientific">Monilinia fructicola</name>
    <name type="common">Brown rot fungus</name>
    <name type="synonym">Ciboria fructicola</name>
    <dbReference type="NCBI Taxonomy" id="38448"/>
    <lineage>
        <taxon>Eukaryota</taxon>
        <taxon>Fungi</taxon>
        <taxon>Dikarya</taxon>
        <taxon>Ascomycota</taxon>
        <taxon>Pezizomycotina</taxon>
        <taxon>Leotiomycetes</taxon>
        <taxon>Helotiales</taxon>
        <taxon>Sclerotiniaceae</taxon>
        <taxon>Monilinia</taxon>
    </lineage>
</organism>
<name>A0A5M9K882_MONFR</name>
<evidence type="ECO:0000313" key="2">
    <source>
        <dbReference type="EMBL" id="KAA8576426.1"/>
    </source>
</evidence>
<feature type="transmembrane region" description="Helical" evidence="1">
    <location>
        <begin position="186"/>
        <end position="206"/>
    </location>
</feature>
<keyword evidence="3" id="KW-1185">Reference proteome</keyword>
<keyword evidence="1" id="KW-0812">Transmembrane</keyword>
<protein>
    <submittedName>
        <fullName evidence="2">Uncharacterized protein</fullName>
    </submittedName>
</protein>
<comment type="caution">
    <text evidence="2">The sequence shown here is derived from an EMBL/GenBank/DDBJ whole genome shotgun (WGS) entry which is preliminary data.</text>
</comment>
<dbReference type="Proteomes" id="UP000322873">
    <property type="component" value="Unassembled WGS sequence"/>
</dbReference>
<dbReference type="AlphaFoldDB" id="A0A5M9K882"/>
<sequence length="207" mass="23566">MGPDFKPPAYRSLFLLCAWRMRWFLDLSKAIRDHLVLCNVFFKYVHDDAHHEKPYTQHINSGPDVSRQITLQLNADQCERLFFQPTSAKGDFTKHLGNPTLLSLLGFLIPFSSIVFSLLHCQGSSRNSHCCNLRSPLHTYLGFLCASLRTNVPFVIVFLTWIFDLASFPSGYYSLCFNLTVAGVEHATYCFTIARGFGLVTIVVGWY</sequence>
<feature type="transmembrane region" description="Helical" evidence="1">
    <location>
        <begin position="140"/>
        <end position="166"/>
    </location>
</feature>
<accession>A0A5M9K882</accession>
<reference evidence="2 3" key="1">
    <citation type="submission" date="2019-06" db="EMBL/GenBank/DDBJ databases">
        <title>Genome Sequence of the Brown Rot Fungal Pathogen Monilinia fructicola.</title>
        <authorList>
            <person name="De Miccolis Angelini R.M."/>
            <person name="Landi L."/>
            <person name="Abate D."/>
            <person name="Pollastro S."/>
            <person name="Romanazzi G."/>
            <person name="Faretra F."/>
        </authorList>
    </citation>
    <scope>NUCLEOTIDE SEQUENCE [LARGE SCALE GENOMIC DNA]</scope>
    <source>
        <strain evidence="2 3">Mfrc123</strain>
    </source>
</reference>
<dbReference type="EMBL" id="VICG01000001">
    <property type="protein sequence ID" value="KAA8576426.1"/>
    <property type="molecule type" value="Genomic_DNA"/>
</dbReference>
<feature type="transmembrane region" description="Helical" evidence="1">
    <location>
        <begin position="101"/>
        <end position="119"/>
    </location>
</feature>
<proteinExistence type="predicted"/>